<organism evidence="3 4">
    <name type="scientific">Agrilutibacter solisilvae</name>
    <dbReference type="NCBI Taxonomy" id="2763317"/>
    <lineage>
        <taxon>Bacteria</taxon>
        <taxon>Pseudomonadati</taxon>
        <taxon>Pseudomonadota</taxon>
        <taxon>Gammaproteobacteria</taxon>
        <taxon>Lysobacterales</taxon>
        <taxon>Lysobacteraceae</taxon>
        <taxon>Agrilutibacter</taxon>
    </lineage>
</organism>
<accession>A0A974XZL7</accession>
<evidence type="ECO:0000256" key="1">
    <source>
        <dbReference type="SAM" id="MobiDB-lite"/>
    </source>
</evidence>
<feature type="compositionally biased region" description="Low complexity" evidence="1">
    <location>
        <begin position="25"/>
        <end position="57"/>
    </location>
</feature>
<dbReference type="EMBL" id="CP071518">
    <property type="protein sequence ID" value="QSX78701.1"/>
    <property type="molecule type" value="Genomic_DNA"/>
</dbReference>
<evidence type="ECO:0000313" key="4">
    <source>
        <dbReference type="Proteomes" id="UP000639274"/>
    </source>
</evidence>
<dbReference type="KEGG" id="lsf:I8J32_001810"/>
<evidence type="ECO:0000256" key="2">
    <source>
        <dbReference type="SAM" id="SignalP"/>
    </source>
</evidence>
<sequence length="161" mass="16503">MSPTKLLPLILASAVLVACSDRSPADGTPAADAPRAADATTPAAPEPAPSDTGTQAPPATPPATPDTAKPEADYLGRWTGVEGMYLVVASKPGGGVTLDMQWDLDHKGTFDGSVTAEGLRFMREGVAETAVHTDGDATGLKHLAGKKDCLTVKTGEGYCRD</sequence>
<feature type="region of interest" description="Disordered" evidence="1">
    <location>
        <begin position="21"/>
        <end position="71"/>
    </location>
</feature>
<reference evidence="3 4" key="1">
    <citation type="submission" date="2021-03" db="EMBL/GenBank/DDBJ databases">
        <title>Lysobacter sp. nov. isolated from soil of gangwondo yeongwol, south Korea.</title>
        <authorList>
            <person name="Kim K.R."/>
            <person name="Kim K.H."/>
            <person name="Jeon C.O."/>
        </authorList>
    </citation>
    <scope>NUCLEOTIDE SEQUENCE [LARGE SCALE GENOMIC DNA]</scope>
    <source>
        <strain evidence="3 4">R19</strain>
    </source>
</reference>
<keyword evidence="4" id="KW-1185">Reference proteome</keyword>
<dbReference type="AlphaFoldDB" id="A0A974XZL7"/>
<evidence type="ECO:0008006" key="5">
    <source>
        <dbReference type="Google" id="ProtNLM"/>
    </source>
</evidence>
<protein>
    <recommendedName>
        <fullName evidence="5">Lipoprotein</fullName>
    </recommendedName>
</protein>
<proteinExistence type="predicted"/>
<dbReference type="RefSeq" id="WP_200615551.1">
    <property type="nucleotide sequence ID" value="NZ_CP071518.1"/>
</dbReference>
<feature type="signal peptide" evidence="2">
    <location>
        <begin position="1"/>
        <end position="18"/>
    </location>
</feature>
<dbReference type="PROSITE" id="PS51257">
    <property type="entry name" value="PROKAR_LIPOPROTEIN"/>
    <property type="match status" value="1"/>
</dbReference>
<keyword evidence="2" id="KW-0732">Signal</keyword>
<dbReference type="Proteomes" id="UP000639274">
    <property type="component" value="Chromosome"/>
</dbReference>
<feature type="chain" id="PRO_5038115530" description="Lipoprotein" evidence="2">
    <location>
        <begin position="19"/>
        <end position="161"/>
    </location>
</feature>
<name>A0A974XZL7_9GAMM</name>
<evidence type="ECO:0000313" key="3">
    <source>
        <dbReference type="EMBL" id="QSX78701.1"/>
    </source>
</evidence>
<gene>
    <name evidence="3" type="ORF">I8J32_001810</name>
</gene>